<gene>
    <name evidence="5" type="ORF">LK09_02555</name>
</gene>
<comment type="caution">
    <text evidence="5">The sequence shown here is derived from an EMBL/GenBank/DDBJ whole genome shotgun (WGS) entry which is preliminary data.</text>
</comment>
<evidence type="ECO:0000256" key="3">
    <source>
        <dbReference type="SAM" id="Phobius"/>
    </source>
</evidence>
<feature type="transmembrane region" description="Helical" evidence="3">
    <location>
        <begin position="68"/>
        <end position="91"/>
    </location>
</feature>
<protein>
    <recommendedName>
        <fullName evidence="4">FHA domain-containing protein</fullName>
    </recommendedName>
</protein>
<dbReference type="Proteomes" id="UP000031030">
    <property type="component" value="Unassembled WGS sequence"/>
</dbReference>
<keyword evidence="3" id="KW-1133">Transmembrane helix</keyword>
<dbReference type="EMBL" id="JTDK01000002">
    <property type="protein sequence ID" value="KHK99529.1"/>
    <property type="molecule type" value="Genomic_DNA"/>
</dbReference>
<dbReference type="InterPro" id="IPR000253">
    <property type="entry name" value="FHA_dom"/>
</dbReference>
<dbReference type="InterPro" id="IPR008984">
    <property type="entry name" value="SMAD_FHA_dom_sf"/>
</dbReference>
<organism evidence="5 6">
    <name type="scientific">Microbacterium mangrovi</name>
    <dbReference type="NCBI Taxonomy" id="1348253"/>
    <lineage>
        <taxon>Bacteria</taxon>
        <taxon>Bacillati</taxon>
        <taxon>Actinomycetota</taxon>
        <taxon>Actinomycetes</taxon>
        <taxon>Micrococcales</taxon>
        <taxon>Microbacteriaceae</taxon>
        <taxon>Microbacterium</taxon>
    </lineage>
</organism>
<evidence type="ECO:0000259" key="4">
    <source>
        <dbReference type="PROSITE" id="PS50006"/>
    </source>
</evidence>
<accession>A0A0B2A7P2</accession>
<keyword evidence="1" id="KW-0597">Phosphoprotein</keyword>
<feature type="transmembrane region" description="Helical" evidence="3">
    <location>
        <begin position="12"/>
        <end position="33"/>
    </location>
</feature>
<feature type="compositionally biased region" description="Acidic residues" evidence="2">
    <location>
        <begin position="224"/>
        <end position="233"/>
    </location>
</feature>
<dbReference type="Gene3D" id="2.60.200.20">
    <property type="match status" value="1"/>
</dbReference>
<feature type="compositionally biased region" description="Low complexity" evidence="2">
    <location>
        <begin position="285"/>
        <end position="303"/>
    </location>
</feature>
<feature type="transmembrane region" description="Helical" evidence="3">
    <location>
        <begin position="103"/>
        <end position="126"/>
    </location>
</feature>
<dbReference type="Pfam" id="PF18936">
    <property type="entry name" value="DUF5684"/>
    <property type="match status" value="1"/>
</dbReference>
<dbReference type="OrthoDB" id="3637276at2"/>
<reference evidence="5 6" key="1">
    <citation type="submission" date="2014-11" db="EMBL/GenBank/DDBJ databases">
        <title>Genome sequence of Microbacterium mangrovi MUSC 115(T).</title>
        <authorList>
            <person name="Lee L.-H."/>
        </authorList>
    </citation>
    <scope>NUCLEOTIDE SEQUENCE [LARGE SCALE GENOMIC DNA]</scope>
    <source>
        <strain evidence="5 6">MUSC 115</strain>
    </source>
</reference>
<dbReference type="InterPro" id="IPR043739">
    <property type="entry name" value="DUF5684"/>
</dbReference>
<feature type="region of interest" description="Disordered" evidence="2">
    <location>
        <begin position="161"/>
        <end position="330"/>
    </location>
</feature>
<name>A0A0B2A7P2_9MICO</name>
<keyword evidence="6" id="KW-1185">Reference proteome</keyword>
<sequence length="487" mass="49779">MGSYNTGADTGLIVVAVIVDILLVAGVYVWTALSLNAVFRKTGEPGWAGWVPYFNTATVLKLGGFSPFLVLIVLFPVLGPLALWVLVIISASRINVAFGFREGAGVGMTFLAALLFPVWSSVLGWGSARWVGPDPRLRAAAIGAAPGSGYEPAAYGAPAGFPQSAEDAPAAPAPSWLSQPPAAPAASQGDAPSWMSPPPAAPAAPDGYAPPATEDPFAPLYAAPEDDDLEGIDDPVPGPRRSVAGAETTAQPAVASHPTAGLIDAVPVAASTPGPAPATEEDEASAPVAAAEPAPAVPASPADPWAPPAPVSAARRSPAPEPADFSDTSAEVSAVAGAPMAGVPMSARSSVSARRAEPELPDAEGAFDETIIAPRRRTEWMLTLPLGAPIRLTSPVLILGRRPAADPAYPQAQLVDIADETRTVSKTHARLELAADSWTITDLGSTNGVVLIADDGTETDLPAGASQLVGERFLLGDAELRLTRGKE</sequence>
<evidence type="ECO:0000256" key="2">
    <source>
        <dbReference type="SAM" id="MobiDB-lite"/>
    </source>
</evidence>
<dbReference type="PROSITE" id="PS50006">
    <property type="entry name" value="FHA_DOMAIN"/>
    <property type="match status" value="1"/>
</dbReference>
<evidence type="ECO:0000313" key="6">
    <source>
        <dbReference type="Proteomes" id="UP000031030"/>
    </source>
</evidence>
<dbReference type="STRING" id="1348253.LK09_02555"/>
<evidence type="ECO:0000313" key="5">
    <source>
        <dbReference type="EMBL" id="KHK99529.1"/>
    </source>
</evidence>
<proteinExistence type="predicted"/>
<dbReference type="AlphaFoldDB" id="A0A0B2A7P2"/>
<dbReference type="CDD" id="cd00060">
    <property type="entry name" value="FHA"/>
    <property type="match status" value="1"/>
</dbReference>
<evidence type="ECO:0000256" key="1">
    <source>
        <dbReference type="ARBA" id="ARBA00022553"/>
    </source>
</evidence>
<feature type="compositionally biased region" description="Low complexity" evidence="2">
    <location>
        <begin position="203"/>
        <end position="212"/>
    </location>
</feature>
<feature type="compositionally biased region" description="Low complexity" evidence="2">
    <location>
        <begin position="168"/>
        <end position="193"/>
    </location>
</feature>
<feature type="domain" description="FHA" evidence="4">
    <location>
        <begin position="397"/>
        <end position="451"/>
    </location>
</feature>
<dbReference type="Pfam" id="PF00498">
    <property type="entry name" value="FHA"/>
    <property type="match status" value="1"/>
</dbReference>
<dbReference type="SUPFAM" id="SSF49879">
    <property type="entry name" value="SMAD/FHA domain"/>
    <property type="match status" value="1"/>
</dbReference>
<keyword evidence="3" id="KW-0812">Transmembrane</keyword>
<dbReference type="RefSeq" id="WP_039395431.1">
    <property type="nucleotide sequence ID" value="NZ_JTDK01000002.1"/>
</dbReference>
<keyword evidence="3" id="KW-0472">Membrane</keyword>